<sequence length="170" mass="18797">MQHDGFGLSNAFSRFMAPTSSNLQPHKRWNLLRVDPRGTERLDTEHDRGSFKTRRIDFAKVNCTVFREVGANGPQTGEGVSMGVVLPADLLKRDMFEVRLQSDHLGDILVHPGVLSFIVTGELVDYELGVAVDLNFFGPHVLSEPQASKQSFVLGFVIGDRKADAQGTLM</sequence>
<protein>
    <submittedName>
        <fullName evidence="1">Uncharacterized protein</fullName>
    </submittedName>
</protein>
<keyword evidence="2" id="KW-1185">Reference proteome</keyword>
<proteinExistence type="predicted"/>
<gene>
    <name evidence="1" type="ORF">Vadar_015656</name>
</gene>
<evidence type="ECO:0000313" key="2">
    <source>
        <dbReference type="Proteomes" id="UP000828048"/>
    </source>
</evidence>
<evidence type="ECO:0000313" key="1">
    <source>
        <dbReference type="EMBL" id="KAH7863282.1"/>
    </source>
</evidence>
<dbReference type="EMBL" id="CM037162">
    <property type="protein sequence ID" value="KAH7863282.1"/>
    <property type="molecule type" value="Genomic_DNA"/>
</dbReference>
<dbReference type="Proteomes" id="UP000828048">
    <property type="component" value="Chromosome 12"/>
</dbReference>
<reference evidence="1 2" key="1">
    <citation type="journal article" date="2021" name="Hortic Res">
        <title>High-quality reference genome and annotation aids understanding of berry development for evergreen blueberry (Vaccinium darrowii).</title>
        <authorList>
            <person name="Yu J."/>
            <person name="Hulse-Kemp A.M."/>
            <person name="Babiker E."/>
            <person name="Staton M."/>
        </authorList>
    </citation>
    <scope>NUCLEOTIDE SEQUENCE [LARGE SCALE GENOMIC DNA]</scope>
    <source>
        <strain evidence="2">cv. NJ 8807/NJ 8810</strain>
        <tissue evidence="1">Young leaf</tissue>
    </source>
</reference>
<name>A0ACB7ZCX5_9ERIC</name>
<comment type="caution">
    <text evidence="1">The sequence shown here is derived from an EMBL/GenBank/DDBJ whole genome shotgun (WGS) entry which is preliminary data.</text>
</comment>
<accession>A0ACB7ZCX5</accession>
<organism evidence="1 2">
    <name type="scientific">Vaccinium darrowii</name>
    <dbReference type="NCBI Taxonomy" id="229202"/>
    <lineage>
        <taxon>Eukaryota</taxon>
        <taxon>Viridiplantae</taxon>
        <taxon>Streptophyta</taxon>
        <taxon>Embryophyta</taxon>
        <taxon>Tracheophyta</taxon>
        <taxon>Spermatophyta</taxon>
        <taxon>Magnoliopsida</taxon>
        <taxon>eudicotyledons</taxon>
        <taxon>Gunneridae</taxon>
        <taxon>Pentapetalae</taxon>
        <taxon>asterids</taxon>
        <taxon>Ericales</taxon>
        <taxon>Ericaceae</taxon>
        <taxon>Vaccinioideae</taxon>
        <taxon>Vaccinieae</taxon>
        <taxon>Vaccinium</taxon>
    </lineage>
</organism>